<evidence type="ECO:0000313" key="2">
    <source>
        <dbReference type="Proteomes" id="UP000192328"/>
    </source>
</evidence>
<evidence type="ECO:0000313" key="1">
    <source>
        <dbReference type="EMBL" id="SMC35392.1"/>
    </source>
</evidence>
<gene>
    <name evidence="1" type="ORF">SAMN06297397_0197</name>
</gene>
<protein>
    <submittedName>
        <fullName evidence="1">Uncharacterized protein</fullName>
    </submittedName>
</protein>
<organism evidence="1 2">
    <name type="scientific">Aristaeella lactis</name>
    <dbReference type="NCBI Taxonomy" id="3046383"/>
    <lineage>
        <taxon>Bacteria</taxon>
        <taxon>Bacillati</taxon>
        <taxon>Bacillota</taxon>
        <taxon>Clostridia</taxon>
        <taxon>Eubacteriales</taxon>
        <taxon>Aristaeellaceae</taxon>
        <taxon>Aristaeella</taxon>
    </lineage>
</organism>
<name>A0AC61PHG0_9FIRM</name>
<sequence>MDNQEKVIAKKWYNQDGSEIKRVIAVLLVVIIAAAGIIWYSSSMSMPGEVKLNADINIEEADRLVQKAGYIPNGEIQSKEGFQYRYYESSKLYRNTTVGSSVGVATDPTKKAVMFAHYFEDETEQNNAENPGAVFMTVKKELSSRIGRKPGETTTKDGTLVWFWRRSETTQVSMLYKKDGAFEVRFEYFNP</sequence>
<proteinExistence type="predicted"/>
<keyword evidence="2" id="KW-1185">Reference proteome</keyword>
<dbReference type="Proteomes" id="UP000192328">
    <property type="component" value="Unassembled WGS sequence"/>
</dbReference>
<comment type="caution">
    <text evidence="1">The sequence shown here is derived from an EMBL/GenBank/DDBJ whole genome shotgun (WGS) entry which is preliminary data.</text>
</comment>
<reference evidence="1" key="1">
    <citation type="submission" date="2017-04" db="EMBL/GenBank/DDBJ databases">
        <authorList>
            <person name="Varghese N."/>
            <person name="Submissions S."/>
        </authorList>
    </citation>
    <scope>NUCLEOTIDE SEQUENCE</scope>
    <source>
        <strain evidence="1">WTE2008</strain>
    </source>
</reference>
<dbReference type="EMBL" id="FWXZ01000001">
    <property type="protein sequence ID" value="SMC35392.1"/>
    <property type="molecule type" value="Genomic_DNA"/>
</dbReference>
<accession>A0AC61PHG0</accession>